<dbReference type="AlphaFoldDB" id="A0AB36SAA9"/>
<dbReference type="Proteomes" id="UP000220669">
    <property type="component" value="Unassembled WGS sequence"/>
</dbReference>
<protein>
    <submittedName>
        <fullName evidence="1">Uncharacterized protein</fullName>
    </submittedName>
</protein>
<reference evidence="1 2" key="1">
    <citation type="submission" date="2017-09" db="EMBL/GenBank/DDBJ databases">
        <title>FDA dAtabase for Regulatory Grade micrObial Sequences (FDA-ARGOS): Supporting development and validation of Infectious Disease Dx tests.</title>
        <authorList>
            <person name="Minogue T."/>
            <person name="Wolcott M."/>
            <person name="Wasieloski L."/>
            <person name="Aguilar W."/>
            <person name="Moore D."/>
            <person name="Tallon L.J."/>
            <person name="Sadzewicz L."/>
            <person name="Ott S."/>
            <person name="Zhao X."/>
            <person name="Nagaraj S."/>
            <person name="Vavikolanu K."/>
            <person name="Aluvathingal J."/>
            <person name="Nadendla S."/>
            <person name="Sichtig H."/>
        </authorList>
    </citation>
    <scope>NUCLEOTIDE SEQUENCE [LARGE SCALE GENOMIC DNA]</scope>
    <source>
        <strain evidence="1 2">FDAARGOS_396</strain>
    </source>
</reference>
<evidence type="ECO:0000313" key="2">
    <source>
        <dbReference type="Proteomes" id="UP000220669"/>
    </source>
</evidence>
<name>A0AB36SAA9_9ENTE</name>
<dbReference type="EMBL" id="PDEB01000004">
    <property type="protein sequence ID" value="PEH45800.1"/>
    <property type="molecule type" value="Genomic_DNA"/>
</dbReference>
<dbReference type="RefSeq" id="WP_005877494.1">
    <property type="nucleotide sequence ID" value="NZ_CABGIQ010000036.1"/>
</dbReference>
<gene>
    <name evidence="1" type="ORF">CRM96_12655</name>
</gene>
<comment type="caution">
    <text evidence="1">The sequence shown here is derived from an EMBL/GenBank/DDBJ whole genome shotgun (WGS) entry which is preliminary data.</text>
</comment>
<accession>A0AB36SAA9</accession>
<sequence length="73" mass="8034">MTKGSKTKCDSFYDFGQYEGSNKISKVVDSDNKVLVAEFSNFVASETVAVTRTDKEVIVEKTAKGYNGKNKVT</sequence>
<proteinExistence type="predicted"/>
<organism evidence="1 2">
    <name type="scientific">Enterococcus durans</name>
    <dbReference type="NCBI Taxonomy" id="53345"/>
    <lineage>
        <taxon>Bacteria</taxon>
        <taxon>Bacillati</taxon>
        <taxon>Bacillota</taxon>
        <taxon>Bacilli</taxon>
        <taxon>Lactobacillales</taxon>
        <taxon>Enterococcaceae</taxon>
        <taxon>Enterococcus</taxon>
    </lineage>
</organism>
<evidence type="ECO:0000313" key="1">
    <source>
        <dbReference type="EMBL" id="PEH45800.1"/>
    </source>
</evidence>